<evidence type="ECO:0000313" key="1">
    <source>
        <dbReference type="EMBL" id="ERJ98288.1"/>
    </source>
</evidence>
<reference evidence="1 2" key="1">
    <citation type="submission" date="2013-08" db="EMBL/GenBank/DDBJ databases">
        <authorList>
            <person name="Durkin A.S."/>
            <person name="Haft D.R."/>
            <person name="McCorrison J."/>
            <person name="Torralba M."/>
            <person name="Gillis M."/>
            <person name="Haft D.H."/>
            <person name="Methe B."/>
            <person name="Sutton G."/>
            <person name="Nelson K.E."/>
        </authorList>
    </citation>
    <scope>NUCLEOTIDE SEQUENCE [LARGE SCALE GENOMIC DNA]</scope>
    <source>
        <strain evidence="1 2">F0493</strain>
    </source>
</reference>
<dbReference type="AlphaFoldDB" id="U2MG67"/>
<organism evidence="1 2">
    <name type="scientific">Segatella salivae F0493</name>
    <dbReference type="NCBI Taxonomy" id="1395125"/>
    <lineage>
        <taxon>Bacteria</taxon>
        <taxon>Pseudomonadati</taxon>
        <taxon>Bacteroidota</taxon>
        <taxon>Bacteroidia</taxon>
        <taxon>Bacteroidales</taxon>
        <taxon>Prevotellaceae</taxon>
        <taxon>Segatella</taxon>
    </lineage>
</organism>
<proteinExistence type="predicted"/>
<gene>
    <name evidence="1" type="ORF">HMPREF9145_1095</name>
</gene>
<evidence type="ECO:0000313" key="2">
    <source>
        <dbReference type="Proteomes" id="UP000017023"/>
    </source>
</evidence>
<sequence length="46" mass="5651">MEQQKIYCLRYKRTLRLNLYHGKTTMIRDKKKAVPESLPKLHYLMI</sequence>
<comment type="caution">
    <text evidence="1">The sequence shown here is derived from an EMBL/GenBank/DDBJ whole genome shotgun (WGS) entry which is preliminary data.</text>
</comment>
<name>U2MG67_9BACT</name>
<dbReference type="EMBL" id="AWGW01000030">
    <property type="protein sequence ID" value="ERJ98288.1"/>
    <property type="molecule type" value="Genomic_DNA"/>
</dbReference>
<dbReference type="Proteomes" id="UP000017023">
    <property type="component" value="Unassembled WGS sequence"/>
</dbReference>
<protein>
    <submittedName>
        <fullName evidence="1">Uncharacterized protein</fullName>
    </submittedName>
</protein>
<accession>U2MG67</accession>